<dbReference type="Pfam" id="PF13374">
    <property type="entry name" value="TPR_10"/>
    <property type="match status" value="1"/>
</dbReference>
<feature type="compositionally biased region" description="Polar residues" evidence="1">
    <location>
        <begin position="279"/>
        <end position="299"/>
    </location>
</feature>
<dbReference type="InterPro" id="IPR027417">
    <property type="entry name" value="P-loop_NTPase"/>
</dbReference>
<dbReference type="SUPFAM" id="SSF48452">
    <property type="entry name" value="TPR-like"/>
    <property type="match status" value="1"/>
</dbReference>
<sequence>MNKQGVASQPMPASATKAFQQIHMVKKASPDVHIVLIPDIDTSGSATWGICHEPWRQELVNQSIVIQWYDHGISSSNLSSWDLILEEGGTLLTALCLYQQQHNALSIAGRPDAYGRYSDFLNVIAGIVFLGVPHYLEDANDEQYGERISYLLKANTGPSLNRQILTRLKKDSGIIRDIAMRFCSISLRVGILSIFEKKASKLQDSRFLQKSKKSVVVDCSLSKVGSSLEFQLGLDLDHLEMSLLTDSPHHVPNATVKDCLLSAIKDSVSEIQDRLIRTLSTSMPGPSSSQNPQHGSTTIRPYGSERTDSFVDVQSLLENLNIQQVEPQMPCFMVHTFMRNPEFFGRRDVLARLDECLLPSKELLVASQPDRTRVGVLNGMAGLGKTETAIEFAYSRQHAFDCIFWIRAENSGKLETDIAQIATRLGIQDTSDPHNKTVNKSLALGWLTNPFKIERYGTSSQRTTASWLIIFDNADDLEIIFPYKDIANYGAILITSRDPLSRSTFSTSAVDVELNLFNDVDSGKFLQQITNKRNHDDEAQKIGAKLGGLPIGIAQMGGMICWRGLSFAEFLEVFEEALDETGVLETDTHQLRQSARGNISTIWAIDKLSNEARNILEIVAFLDPDGIQPSLLSERPTALPTSPHHPSRKRLTFYNARRELIRSSLIRLNDNTGDVWAHRVVQHAVRAKMRPERCVEVFCKVVSCVASEWKSPLGAHDPDLWDSMEALYPHVVSLRDIYLRYLRGDFVDQHITLASLLLRASWLLTPSQNPLGQNSNMMIVANETNDAKSCLRHNQRYLEIQLNIQQQSEIPIEKLPRAYNQMGTAWMMVGEYDKAQSSFSSSITGFKALPVYDINMVSIPMANIGLAYWLQGSLNDAAAVLEEGLRDREDIYGFMDTHSFRTGRFLHALGNVYFDQGRTEKSEHLHYKALAQYQSTIGNHHHRTADVCHKVAQHCLRNGGKDQAMRLVDQALQVWSVDKSAYLPEIARTTFLKAKIAMALDRETEAMTLYRKAASLRKRLTSQPKEHDQLSESDFDELVTFWSR</sequence>
<organism evidence="4 5">
    <name type="scientific">Apiospora phragmitis</name>
    <dbReference type="NCBI Taxonomy" id="2905665"/>
    <lineage>
        <taxon>Eukaryota</taxon>
        <taxon>Fungi</taxon>
        <taxon>Dikarya</taxon>
        <taxon>Ascomycota</taxon>
        <taxon>Pezizomycotina</taxon>
        <taxon>Sordariomycetes</taxon>
        <taxon>Xylariomycetidae</taxon>
        <taxon>Amphisphaeriales</taxon>
        <taxon>Apiosporaceae</taxon>
        <taxon>Apiospora</taxon>
    </lineage>
</organism>
<reference evidence="4 5" key="1">
    <citation type="submission" date="2023-01" db="EMBL/GenBank/DDBJ databases">
        <title>Analysis of 21 Apiospora genomes using comparative genomics revels a genus with tremendous synthesis potential of carbohydrate active enzymes and secondary metabolites.</title>
        <authorList>
            <person name="Sorensen T."/>
        </authorList>
    </citation>
    <scope>NUCLEOTIDE SEQUENCE [LARGE SCALE GENOMIC DNA]</scope>
    <source>
        <strain evidence="4 5">CBS 135458</strain>
    </source>
</reference>
<name>A0ABR1VC62_9PEZI</name>
<keyword evidence="5" id="KW-1185">Reference proteome</keyword>
<dbReference type="PANTHER" id="PTHR35205:SF1">
    <property type="entry name" value="ZU5 DOMAIN-CONTAINING PROTEIN"/>
    <property type="match status" value="1"/>
</dbReference>
<protein>
    <recommendedName>
        <fullName evidence="6">NB-ARC domain-containing protein</fullName>
    </recommendedName>
</protein>
<dbReference type="Gene3D" id="3.40.50.300">
    <property type="entry name" value="P-loop containing nucleotide triphosphate hydrolases"/>
    <property type="match status" value="1"/>
</dbReference>
<dbReference type="PANTHER" id="PTHR35205">
    <property type="entry name" value="NB-ARC AND TPR DOMAIN PROTEIN"/>
    <property type="match status" value="1"/>
</dbReference>
<gene>
    <name evidence="4" type="ORF">PG994_005384</name>
</gene>
<evidence type="ECO:0000259" key="2">
    <source>
        <dbReference type="Pfam" id="PF00931"/>
    </source>
</evidence>
<dbReference type="GeneID" id="92089856"/>
<feature type="region of interest" description="Disordered" evidence="1">
    <location>
        <begin position="279"/>
        <end position="304"/>
    </location>
</feature>
<evidence type="ECO:0008006" key="6">
    <source>
        <dbReference type="Google" id="ProtNLM"/>
    </source>
</evidence>
<dbReference type="SUPFAM" id="SSF52540">
    <property type="entry name" value="P-loop containing nucleoside triphosphate hydrolases"/>
    <property type="match status" value="1"/>
</dbReference>
<evidence type="ECO:0000313" key="5">
    <source>
        <dbReference type="Proteomes" id="UP001480595"/>
    </source>
</evidence>
<evidence type="ECO:0000256" key="1">
    <source>
        <dbReference type="SAM" id="MobiDB-lite"/>
    </source>
</evidence>
<dbReference type="InterPro" id="IPR011990">
    <property type="entry name" value="TPR-like_helical_dom_sf"/>
</dbReference>
<dbReference type="InterPro" id="IPR019734">
    <property type="entry name" value="TPR_rpt"/>
</dbReference>
<comment type="caution">
    <text evidence="4">The sequence shown here is derived from an EMBL/GenBank/DDBJ whole genome shotgun (WGS) entry which is preliminary data.</text>
</comment>
<dbReference type="InterPro" id="IPR002182">
    <property type="entry name" value="NB-ARC"/>
</dbReference>
<evidence type="ECO:0000313" key="4">
    <source>
        <dbReference type="EMBL" id="KAK8068768.1"/>
    </source>
</evidence>
<proteinExistence type="predicted"/>
<dbReference type="Pfam" id="PF25000">
    <property type="entry name" value="DUF7779"/>
    <property type="match status" value="1"/>
</dbReference>
<feature type="domain" description="NB-ARC" evidence="2">
    <location>
        <begin position="374"/>
        <end position="534"/>
    </location>
</feature>
<feature type="domain" description="DUF7779" evidence="3">
    <location>
        <begin position="603"/>
        <end position="693"/>
    </location>
</feature>
<dbReference type="Gene3D" id="1.25.40.10">
    <property type="entry name" value="Tetratricopeptide repeat domain"/>
    <property type="match status" value="1"/>
</dbReference>
<dbReference type="RefSeq" id="XP_066716062.1">
    <property type="nucleotide sequence ID" value="XM_066856793.1"/>
</dbReference>
<evidence type="ECO:0000259" key="3">
    <source>
        <dbReference type="Pfam" id="PF25000"/>
    </source>
</evidence>
<dbReference type="SMART" id="SM00028">
    <property type="entry name" value="TPR"/>
    <property type="match status" value="5"/>
</dbReference>
<dbReference type="Pfam" id="PF00931">
    <property type="entry name" value="NB-ARC"/>
    <property type="match status" value="1"/>
</dbReference>
<dbReference type="Pfam" id="PF13424">
    <property type="entry name" value="TPR_12"/>
    <property type="match status" value="1"/>
</dbReference>
<dbReference type="EMBL" id="JAQQWL010000006">
    <property type="protein sequence ID" value="KAK8068768.1"/>
    <property type="molecule type" value="Genomic_DNA"/>
</dbReference>
<dbReference type="InterPro" id="IPR056681">
    <property type="entry name" value="DUF7779"/>
</dbReference>
<dbReference type="Proteomes" id="UP001480595">
    <property type="component" value="Unassembled WGS sequence"/>
</dbReference>
<accession>A0ABR1VC62</accession>